<organism evidence="4 5">
    <name type="scientific">Pseudomonas fulva</name>
    <dbReference type="NCBI Taxonomy" id="47880"/>
    <lineage>
        <taxon>Bacteria</taxon>
        <taxon>Pseudomonadati</taxon>
        <taxon>Pseudomonadota</taxon>
        <taxon>Gammaproteobacteria</taxon>
        <taxon>Pseudomonadales</taxon>
        <taxon>Pseudomonadaceae</taxon>
        <taxon>Pseudomonas</taxon>
    </lineage>
</organism>
<keyword evidence="3" id="KW-0472">Membrane</keyword>
<dbReference type="EMBL" id="JXQW01000015">
    <property type="protein sequence ID" value="KIQ02623.1"/>
    <property type="molecule type" value="Genomic_DNA"/>
</dbReference>
<evidence type="ECO:0000256" key="2">
    <source>
        <dbReference type="SAM" id="MobiDB-lite"/>
    </source>
</evidence>
<dbReference type="Proteomes" id="UP000032068">
    <property type="component" value="Unassembled WGS sequence"/>
</dbReference>
<feature type="coiled-coil region" evidence="1">
    <location>
        <begin position="40"/>
        <end position="89"/>
    </location>
</feature>
<evidence type="ECO:0000256" key="3">
    <source>
        <dbReference type="SAM" id="Phobius"/>
    </source>
</evidence>
<feature type="transmembrane region" description="Helical" evidence="3">
    <location>
        <begin position="103"/>
        <end position="121"/>
    </location>
</feature>
<dbReference type="OrthoDB" id="6888723at2"/>
<evidence type="ECO:0000313" key="5">
    <source>
        <dbReference type="Proteomes" id="UP000032068"/>
    </source>
</evidence>
<evidence type="ECO:0000313" key="4">
    <source>
        <dbReference type="EMBL" id="KIQ02623.1"/>
    </source>
</evidence>
<dbReference type="AlphaFoldDB" id="A0A0D0K2R0"/>
<feature type="region of interest" description="Disordered" evidence="2">
    <location>
        <begin position="1"/>
        <end position="37"/>
    </location>
</feature>
<proteinExistence type="predicted"/>
<sequence>MDNDSKERPHKRPGKIISGHWQQDAQEQLRARIQADQSHTDELEALAQVARSTIADLENLDAAPSADRLQEAARQLAALRDALNNASGHAVHTVDRFAHTHPFWLAAAGLAAGFLASRVLLKRERRLERHVGKGVLQ</sequence>
<keyword evidence="3" id="KW-1133">Transmembrane helix</keyword>
<reference evidence="4 5" key="1">
    <citation type="submission" date="2014-12" db="EMBL/GenBank/DDBJ databases">
        <title>16Stimator: statistical estimation of ribosomal gene copy numbers from draft genome assemblies.</title>
        <authorList>
            <person name="Perisin M.A."/>
            <person name="Vetter M."/>
            <person name="Gilbert J.A."/>
            <person name="Bergelson J."/>
        </authorList>
    </citation>
    <scope>NUCLEOTIDE SEQUENCE [LARGE SCALE GENOMIC DNA]</scope>
    <source>
        <strain evidence="4 5">MEJ086</strain>
    </source>
</reference>
<keyword evidence="1" id="KW-0175">Coiled coil</keyword>
<name>A0A0D0K2R0_9PSED</name>
<gene>
    <name evidence="4" type="ORF">RU08_07355</name>
</gene>
<comment type="caution">
    <text evidence="4">The sequence shown here is derived from an EMBL/GenBank/DDBJ whole genome shotgun (WGS) entry which is preliminary data.</text>
</comment>
<keyword evidence="3" id="KW-0812">Transmembrane</keyword>
<evidence type="ECO:0000256" key="1">
    <source>
        <dbReference type="SAM" id="Coils"/>
    </source>
</evidence>
<accession>A0A0D0K2R0</accession>
<protein>
    <submittedName>
        <fullName evidence="4">Uncharacterized protein</fullName>
    </submittedName>
</protein>
<dbReference type="RefSeq" id="WP_042553141.1">
    <property type="nucleotide sequence ID" value="NZ_JXQW01000015.1"/>
</dbReference>